<organism evidence="16 17">
    <name type="scientific">Zosterops lateralis melanops</name>
    <dbReference type="NCBI Taxonomy" id="1220523"/>
    <lineage>
        <taxon>Eukaryota</taxon>
        <taxon>Metazoa</taxon>
        <taxon>Chordata</taxon>
        <taxon>Craniata</taxon>
        <taxon>Vertebrata</taxon>
        <taxon>Euteleostomi</taxon>
        <taxon>Archelosauria</taxon>
        <taxon>Archosauria</taxon>
        <taxon>Dinosauria</taxon>
        <taxon>Saurischia</taxon>
        <taxon>Theropoda</taxon>
        <taxon>Coelurosauria</taxon>
        <taxon>Aves</taxon>
        <taxon>Neognathae</taxon>
        <taxon>Neoaves</taxon>
        <taxon>Telluraves</taxon>
        <taxon>Australaves</taxon>
        <taxon>Passeriformes</taxon>
        <taxon>Sylvioidea</taxon>
        <taxon>Zosteropidae</taxon>
        <taxon>Zosterops</taxon>
    </lineage>
</organism>
<evidence type="ECO:0000256" key="5">
    <source>
        <dbReference type="ARBA" id="ARBA00022525"/>
    </source>
</evidence>
<dbReference type="Ensembl" id="ENSZLMT00000005563.1">
    <property type="protein sequence ID" value="ENSZLMP00000005387.1"/>
    <property type="gene ID" value="ENSZLMG00000003804.1"/>
</dbReference>
<dbReference type="InterPro" id="IPR036179">
    <property type="entry name" value="Ig-like_dom_sf"/>
</dbReference>
<dbReference type="Gene3D" id="2.60.40.10">
    <property type="entry name" value="Immunoglobulins"/>
    <property type="match status" value="1"/>
</dbReference>
<evidence type="ECO:0000256" key="12">
    <source>
        <dbReference type="PROSITE-ProRule" id="PRU00352"/>
    </source>
</evidence>
<evidence type="ECO:0000256" key="7">
    <source>
        <dbReference type="ARBA" id="ARBA00022782"/>
    </source>
</evidence>
<dbReference type="SUPFAM" id="SSF101912">
    <property type="entry name" value="Sema domain"/>
    <property type="match status" value="1"/>
</dbReference>
<dbReference type="PROSITE" id="PS51004">
    <property type="entry name" value="SEMA"/>
    <property type="match status" value="1"/>
</dbReference>
<protein>
    <recommendedName>
        <fullName evidence="3">Semaphorin-3C</fullName>
    </recommendedName>
</protein>
<dbReference type="GO" id="GO:0071526">
    <property type="term" value="P:semaphorin-plexin signaling pathway"/>
    <property type="evidence" value="ECO:0007669"/>
    <property type="project" value="TreeGrafter"/>
</dbReference>
<evidence type="ECO:0000256" key="9">
    <source>
        <dbReference type="ARBA" id="ARBA00023157"/>
    </source>
</evidence>
<evidence type="ECO:0000256" key="10">
    <source>
        <dbReference type="ARBA" id="ARBA00023180"/>
    </source>
</evidence>
<feature type="domain" description="Sema" evidence="15">
    <location>
        <begin position="28"/>
        <end position="507"/>
    </location>
</feature>
<evidence type="ECO:0000256" key="1">
    <source>
        <dbReference type="ARBA" id="ARBA00004613"/>
    </source>
</evidence>
<dbReference type="PANTHER" id="PTHR11036:SF25">
    <property type="entry name" value="SEMAPHORIN-3C"/>
    <property type="match status" value="1"/>
</dbReference>
<dbReference type="GO" id="GO:0038191">
    <property type="term" value="F:neuropilin binding"/>
    <property type="evidence" value="ECO:0007669"/>
    <property type="project" value="UniProtKB-ARBA"/>
</dbReference>
<comment type="similarity">
    <text evidence="2">Belongs to the semaphorin family.</text>
</comment>
<dbReference type="Pfam" id="PF07679">
    <property type="entry name" value="I-set"/>
    <property type="match status" value="1"/>
</dbReference>
<evidence type="ECO:0000256" key="4">
    <source>
        <dbReference type="ARBA" id="ARBA00022473"/>
    </source>
</evidence>
<dbReference type="FunFam" id="3.30.1680.10:FF:000001">
    <property type="entry name" value="Semaphorin 3F like"/>
    <property type="match status" value="1"/>
</dbReference>
<dbReference type="InterPro" id="IPR013098">
    <property type="entry name" value="Ig_I-set"/>
</dbReference>
<keyword evidence="5" id="KW-0964">Secreted</keyword>
<evidence type="ECO:0000256" key="3">
    <source>
        <dbReference type="ARBA" id="ARBA00020372"/>
    </source>
</evidence>
<dbReference type="Gene3D" id="2.130.10.10">
    <property type="entry name" value="YVTN repeat-like/Quinoprotein amine dehydrogenase"/>
    <property type="match status" value="1"/>
</dbReference>
<dbReference type="GO" id="GO:0001755">
    <property type="term" value="P:neural crest cell migration"/>
    <property type="evidence" value="ECO:0007669"/>
    <property type="project" value="TreeGrafter"/>
</dbReference>
<evidence type="ECO:0000256" key="6">
    <source>
        <dbReference type="ARBA" id="ARBA00022729"/>
    </source>
</evidence>
<dbReference type="Gene3D" id="3.30.1680.10">
    <property type="entry name" value="ligand-binding face of the semaphorins, domain 2"/>
    <property type="match status" value="1"/>
</dbReference>
<dbReference type="FunFam" id="2.130.10.10:FF:000123">
    <property type="entry name" value="Semaphorin 3C"/>
    <property type="match status" value="1"/>
</dbReference>
<dbReference type="CDD" id="cd05871">
    <property type="entry name" value="Ig_Sema3"/>
    <property type="match status" value="1"/>
</dbReference>
<dbReference type="SUPFAM" id="SSF103575">
    <property type="entry name" value="Plexin repeat"/>
    <property type="match status" value="1"/>
</dbReference>
<dbReference type="InterPro" id="IPR001627">
    <property type="entry name" value="Semap_dom"/>
</dbReference>
<reference evidence="16" key="1">
    <citation type="submission" date="2025-08" db="UniProtKB">
        <authorList>
            <consortium name="Ensembl"/>
        </authorList>
    </citation>
    <scope>IDENTIFICATION</scope>
</reference>
<dbReference type="SUPFAM" id="SSF48726">
    <property type="entry name" value="Immunoglobulin"/>
    <property type="match status" value="1"/>
</dbReference>
<dbReference type="FunFam" id="2.60.40.10:FF:000030">
    <property type="entry name" value="Semaphorin 3F like"/>
    <property type="match status" value="1"/>
</dbReference>
<keyword evidence="17" id="KW-1185">Reference proteome</keyword>
<feature type="chain" id="PRO_5034799985" description="Semaphorin-3C" evidence="13">
    <location>
        <begin position="22"/>
        <end position="747"/>
    </location>
</feature>
<keyword evidence="4" id="KW-0217">Developmental protein</keyword>
<dbReference type="InterPro" id="IPR013783">
    <property type="entry name" value="Ig-like_fold"/>
</dbReference>
<evidence type="ECO:0000256" key="2">
    <source>
        <dbReference type="ARBA" id="ARBA00009492"/>
    </source>
</evidence>
<sequence length="747" mass="84904">MAFLAVNLLIGIFIYFSSVKGSSQPQARVFLSFNELQETKTSEYHRISHSPLDYRILLMDEDQDRIYVGSKDHILSLNINNISQDPLSIFWPASANKVEECKMAGKDPTHGCGNFVRVIQPYNRTHLYVCGSGAFSPVCVYVNRGRRSEEQIFKIDSKCESGKGRCSFNPNVNTVSVMINEELFSGMYIDFMGTDAAIFRSLTRRNAVRTDQHNSKWLSEPIFVDAHVIPDGTDPNDAKIYFFFKERLTDNSGSTKQIHSMIARVCPNDTGGQRSLVNKWTTFLKARLVCSVMDEDGTETYFDELEDVFLLETDNPRTTLVYGIFTTSSSIFKGSAVCVYHLSDIQTVFNGPFAHKEGPNHQLIPYQGRIPYPRPGTCPGGAFTPNVRTTKEFPDDVVTFIRNHPLMFNPIYPIHKRPLIIRIGADYKYTKIAVDRVNAADGRYHVLFLGTDQGTVQKVVVLPTNFSASGELILEEMEVFQVGFLLLFFQCQQLYVSSDEGVTQVSLHRCHIYGTACADCCLARDPYCAWDGNSCSRFYPTGKRRSRRQDVRHGNPLTQCRGFNLKAYRNAAEIVQYGVKNNTTFLECTPKSPQASIKWLLQKDNDRRKEVKLNERIIATEHGLLIRSVQDSDRGLYHCIATENSFKQTLAKINFKVLDSEMVAVMTDKWSPWTWASSVRALQFHPKDFVGAFSHSEMQMINQYCKDSRQAGQQKEESQKMRGDYSKLKALINSRKSRNRRNQLPGS</sequence>
<accession>A0A8D2QNL9</accession>
<feature type="signal peptide" evidence="13">
    <location>
        <begin position="1"/>
        <end position="21"/>
    </location>
</feature>
<evidence type="ECO:0000259" key="14">
    <source>
        <dbReference type="PROSITE" id="PS50835"/>
    </source>
</evidence>
<dbReference type="InterPro" id="IPR027231">
    <property type="entry name" value="Semaphorin"/>
</dbReference>
<comment type="caution">
    <text evidence="12">Lacks conserved residue(s) required for the propagation of feature annotation.</text>
</comment>
<dbReference type="GO" id="GO:0045499">
    <property type="term" value="F:chemorepellent activity"/>
    <property type="evidence" value="ECO:0007669"/>
    <property type="project" value="TreeGrafter"/>
</dbReference>
<keyword evidence="6 13" id="KW-0732">Signal</keyword>
<evidence type="ECO:0000313" key="17">
    <source>
        <dbReference type="Proteomes" id="UP000694401"/>
    </source>
</evidence>
<dbReference type="InterPro" id="IPR016201">
    <property type="entry name" value="PSI"/>
</dbReference>
<dbReference type="PROSITE" id="PS50835">
    <property type="entry name" value="IG_LIKE"/>
    <property type="match status" value="1"/>
</dbReference>
<dbReference type="AlphaFoldDB" id="A0A8D2QNL9"/>
<keyword evidence="7" id="KW-0221">Differentiation</keyword>
<keyword evidence="11" id="KW-0393">Immunoglobulin domain</keyword>
<reference evidence="16" key="2">
    <citation type="submission" date="2025-09" db="UniProtKB">
        <authorList>
            <consortium name="Ensembl"/>
        </authorList>
    </citation>
    <scope>IDENTIFICATION</scope>
</reference>
<dbReference type="InterPro" id="IPR015943">
    <property type="entry name" value="WD40/YVTN_repeat-like_dom_sf"/>
</dbReference>
<dbReference type="InterPro" id="IPR007110">
    <property type="entry name" value="Ig-like_dom"/>
</dbReference>
<dbReference type="GO" id="GO:0030215">
    <property type="term" value="F:semaphorin receptor binding"/>
    <property type="evidence" value="ECO:0007669"/>
    <property type="project" value="InterPro"/>
</dbReference>
<dbReference type="Proteomes" id="UP000694401">
    <property type="component" value="Unassembled WGS sequence"/>
</dbReference>
<dbReference type="GO" id="GO:0005615">
    <property type="term" value="C:extracellular space"/>
    <property type="evidence" value="ECO:0007669"/>
    <property type="project" value="TreeGrafter"/>
</dbReference>
<evidence type="ECO:0000256" key="13">
    <source>
        <dbReference type="SAM" id="SignalP"/>
    </source>
</evidence>
<dbReference type="GO" id="GO:0007411">
    <property type="term" value="P:axon guidance"/>
    <property type="evidence" value="ECO:0007669"/>
    <property type="project" value="TreeGrafter"/>
</dbReference>
<dbReference type="Pfam" id="PF01403">
    <property type="entry name" value="Sema"/>
    <property type="match status" value="1"/>
</dbReference>
<keyword evidence="10" id="KW-0325">Glycoprotein</keyword>
<evidence type="ECO:0000313" key="16">
    <source>
        <dbReference type="Ensembl" id="ENSZLMP00000005387.1"/>
    </source>
</evidence>
<dbReference type="PANTHER" id="PTHR11036">
    <property type="entry name" value="SEMAPHORIN"/>
    <property type="match status" value="1"/>
</dbReference>
<feature type="domain" description="Ig-like" evidence="14">
    <location>
        <begin position="586"/>
        <end position="651"/>
    </location>
</feature>
<proteinExistence type="inferred from homology"/>
<dbReference type="GO" id="GO:0030335">
    <property type="term" value="P:positive regulation of cell migration"/>
    <property type="evidence" value="ECO:0007669"/>
    <property type="project" value="TreeGrafter"/>
</dbReference>
<dbReference type="CDD" id="cd11251">
    <property type="entry name" value="Sema_3C"/>
    <property type="match status" value="1"/>
</dbReference>
<dbReference type="SMART" id="SM00630">
    <property type="entry name" value="Sema"/>
    <property type="match status" value="1"/>
</dbReference>
<keyword evidence="9" id="KW-1015">Disulfide bond</keyword>
<comment type="subcellular location">
    <subcellularLocation>
        <location evidence="1">Secreted</location>
    </subcellularLocation>
</comment>
<keyword evidence="8" id="KW-0524">Neurogenesis</keyword>
<dbReference type="SMART" id="SM00409">
    <property type="entry name" value="IG"/>
    <property type="match status" value="1"/>
</dbReference>
<dbReference type="InterPro" id="IPR003599">
    <property type="entry name" value="Ig_sub"/>
</dbReference>
<evidence type="ECO:0000256" key="8">
    <source>
        <dbReference type="ARBA" id="ARBA00022902"/>
    </source>
</evidence>
<dbReference type="InterPro" id="IPR036352">
    <property type="entry name" value="Semap_dom_sf"/>
</dbReference>
<dbReference type="GO" id="GO:0005886">
    <property type="term" value="C:plasma membrane"/>
    <property type="evidence" value="ECO:0007669"/>
    <property type="project" value="TreeGrafter"/>
</dbReference>
<dbReference type="SMART" id="SM00423">
    <property type="entry name" value="PSI"/>
    <property type="match status" value="1"/>
</dbReference>
<evidence type="ECO:0000259" key="15">
    <source>
        <dbReference type="PROSITE" id="PS51004"/>
    </source>
</evidence>
<name>A0A8D2QNL9_ZOSLA</name>
<evidence type="ECO:0000256" key="11">
    <source>
        <dbReference type="ARBA" id="ARBA00023319"/>
    </source>
</evidence>